<dbReference type="AlphaFoldDB" id="A0A2W5KPY4"/>
<comment type="caution">
    <text evidence="1">The sequence shown here is derived from an EMBL/GenBank/DDBJ whole genome shotgun (WGS) entry which is preliminary data.</text>
</comment>
<evidence type="ECO:0000313" key="1">
    <source>
        <dbReference type="EMBL" id="PZQ19146.1"/>
    </source>
</evidence>
<organism evidence="1 2">
    <name type="scientific">Ancylobacter novellus</name>
    <name type="common">Thiobacillus novellus</name>
    <dbReference type="NCBI Taxonomy" id="921"/>
    <lineage>
        <taxon>Bacteria</taxon>
        <taxon>Pseudomonadati</taxon>
        <taxon>Pseudomonadota</taxon>
        <taxon>Alphaproteobacteria</taxon>
        <taxon>Hyphomicrobiales</taxon>
        <taxon>Xanthobacteraceae</taxon>
        <taxon>Ancylobacter</taxon>
    </lineage>
</organism>
<gene>
    <name evidence="1" type="ORF">DI565_01820</name>
</gene>
<dbReference type="Pfam" id="PF06475">
    <property type="entry name" value="Glycolipid_bind"/>
    <property type="match status" value="1"/>
</dbReference>
<dbReference type="Proteomes" id="UP000249577">
    <property type="component" value="Unassembled WGS sequence"/>
</dbReference>
<sequence length="190" mass="20770">MIVFPSPRPITARWRSLDCGGLDHAVIAPEEGRIVVRGTIVGARGGCAPYGVYYRLDLDEAWRVRELALGTADGRGLHLLSDGAGHWANGAGEHLAQFDGCHDVDLAGTPFTNTLPIRRRPWQAGMRAEMRMVYVPFDSFVPAVDGQIYTCLEGGGRFLYEAADRSFSAELSIDGDGLVTDYPSLFQRVL</sequence>
<evidence type="ECO:0000313" key="2">
    <source>
        <dbReference type="Proteomes" id="UP000249577"/>
    </source>
</evidence>
<accession>A0A2W5KPY4</accession>
<name>A0A2W5KPY4_ANCNO</name>
<dbReference type="EMBL" id="QFPN01000001">
    <property type="protein sequence ID" value="PZQ19146.1"/>
    <property type="molecule type" value="Genomic_DNA"/>
</dbReference>
<dbReference type="InterPro" id="IPR009467">
    <property type="entry name" value="Glycolipid-bd_prot_put"/>
</dbReference>
<reference evidence="1 2" key="1">
    <citation type="submission" date="2017-08" db="EMBL/GenBank/DDBJ databases">
        <title>Infants hospitalized years apart are colonized by the same room-sourced microbial strains.</title>
        <authorList>
            <person name="Brooks B."/>
            <person name="Olm M.R."/>
            <person name="Firek B.A."/>
            <person name="Baker R."/>
            <person name="Thomas B.C."/>
            <person name="Morowitz M.J."/>
            <person name="Banfield J.F."/>
        </authorList>
    </citation>
    <scope>NUCLEOTIDE SEQUENCE [LARGE SCALE GENOMIC DNA]</scope>
    <source>
        <strain evidence="1">S2_005_003_R2_43</strain>
    </source>
</reference>
<proteinExistence type="predicted"/>
<dbReference type="SUPFAM" id="SSF159275">
    <property type="entry name" value="PA1994-like"/>
    <property type="match status" value="1"/>
</dbReference>
<protein>
    <submittedName>
        <fullName evidence="1">Transcriptional regulator</fullName>
    </submittedName>
</protein>